<evidence type="ECO:0000256" key="1">
    <source>
        <dbReference type="SAM" id="MobiDB-lite"/>
    </source>
</evidence>
<dbReference type="AlphaFoldDB" id="A0A6A6A6G0"/>
<feature type="region of interest" description="Disordered" evidence="1">
    <location>
        <begin position="42"/>
        <end position="74"/>
    </location>
</feature>
<sequence length="270" mass="30935">MNKVLRPLRLLAHQRQSLILSASPILLPATRHDGIEQHLNTGDEVEESLRPQTSGDESQVNRNESSADAQDFTKSTLSQKVAEPIFIETTYGLRLEIPDEGQLRMRVLEATAQHLEDRSSDSNDDRPAGLHYRLFPDWQTSYLWYDSSQNTMPDDDEGPDVDLDVIKERYPSLSPYYETWRQVYETEFEKQECHLGSSAEVFPDRDDRIVWDVEGFLLACWLVLRPEVRSVEYAPRSATYVVEKNNINNVALTFLQDLAGEMEITEKVGG</sequence>
<evidence type="ECO:0000313" key="2">
    <source>
        <dbReference type="EMBL" id="KAF2127572.1"/>
    </source>
</evidence>
<keyword evidence="3" id="KW-1185">Reference proteome</keyword>
<evidence type="ECO:0000313" key="3">
    <source>
        <dbReference type="Proteomes" id="UP000799771"/>
    </source>
</evidence>
<dbReference type="GeneID" id="54411064"/>
<dbReference type="OrthoDB" id="3034873at2759"/>
<dbReference type="Proteomes" id="UP000799771">
    <property type="component" value="Unassembled WGS sequence"/>
</dbReference>
<proteinExistence type="predicted"/>
<organism evidence="2 3">
    <name type="scientific">Dothidotthia symphoricarpi CBS 119687</name>
    <dbReference type="NCBI Taxonomy" id="1392245"/>
    <lineage>
        <taxon>Eukaryota</taxon>
        <taxon>Fungi</taxon>
        <taxon>Dikarya</taxon>
        <taxon>Ascomycota</taxon>
        <taxon>Pezizomycotina</taxon>
        <taxon>Dothideomycetes</taxon>
        <taxon>Pleosporomycetidae</taxon>
        <taxon>Pleosporales</taxon>
        <taxon>Dothidotthiaceae</taxon>
        <taxon>Dothidotthia</taxon>
    </lineage>
</organism>
<gene>
    <name evidence="2" type="ORF">P153DRAFT_387314</name>
</gene>
<dbReference type="RefSeq" id="XP_033521961.1">
    <property type="nucleotide sequence ID" value="XM_033670632.1"/>
</dbReference>
<protein>
    <submittedName>
        <fullName evidence="2">Uncharacterized protein</fullName>
    </submittedName>
</protein>
<name>A0A6A6A6G0_9PLEO</name>
<feature type="compositionally biased region" description="Polar residues" evidence="1">
    <location>
        <begin position="50"/>
        <end position="74"/>
    </location>
</feature>
<reference evidence="2" key="1">
    <citation type="journal article" date="2020" name="Stud. Mycol.">
        <title>101 Dothideomycetes genomes: a test case for predicting lifestyles and emergence of pathogens.</title>
        <authorList>
            <person name="Haridas S."/>
            <person name="Albert R."/>
            <person name="Binder M."/>
            <person name="Bloem J."/>
            <person name="Labutti K."/>
            <person name="Salamov A."/>
            <person name="Andreopoulos B."/>
            <person name="Baker S."/>
            <person name="Barry K."/>
            <person name="Bills G."/>
            <person name="Bluhm B."/>
            <person name="Cannon C."/>
            <person name="Castanera R."/>
            <person name="Culley D."/>
            <person name="Daum C."/>
            <person name="Ezra D."/>
            <person name="Gonzalez J."/>
            <person name="Henrissat B."/>
            <person name="Kuo A."/>
            <person name="Liang C."/>
            <person name="Lipzen A."/>
            <person name="Lutzoni F."/>
            <person name="Magnuson J."/>
            <person name="Mondo S."/>
            <person name="Nolan M."/>
            <person name="Ohm R."/>
            <person name="Pangilinan J."/>
            <person name="Park H.-J."/>
            <person name="Ramirez L."/>
            <person name="Alfaro M."/>
            <person name="Sun H."/>
            <person name="Tritt A."/>
            <person name="Yoshinaga Y."/>
            <person name="Zwiers L.-H."/>
            <person name="Turgeon B."/>
            <person name="Goodwin S."/>
            <person name="Spatafora J."/>
            <person name="Crous P."/>
            <person name="Grigoriev I."/>
        </authorList>
    </citation>
    <scope>NUCLEOTIDE SEQUENCE</scope>
    <source>
        <strain evidence="2">CBS 119687</strain>
    </source>
</reference>
<dbReference type="EMBL" id="ML977510">
    <property type="protein sequence ID" value="KAF2127572.1"/>
    <property type="molecule type" value="Genomic_DNA"/>
</dbReference>
<accession>A0A6A6A6G0</accession>